<evidence type="ECO:0000313" key="2">
    <source>
        <dbReference type="Proteomes" id="UP001187192"/>
    </source>
</evidence>
<keyword evidence="2" id="KW-1185">Reference proteome</keyword>
<reference evidence="1" key="1">
    <citation type="submission" date="2023-07" db="EMBL/GenBank/DDBJ databases">
        <title>draft genome sequence of fig (Ficus carica).</title>
        <authorList>
            <person name="Takahashi T."/>
            <person name="Nishimura K."/>
        </authorList>
    </citation>
    <scope>NUCLEOTIDE SEQUENCE</scope>
</reference>
<dbReference type="Proteomes" id="UP001187192">
    <property type="component" value="Unassembled WGS sequence"/>
</dbReference>
<dbReference type="AlphaFoldDB" id="A0AA88D6Q0"/>
<dbReference type="EMBL" id="BTGU01000023">
    <property type="protein sequence ID" value="GMN46450.1"/>
    <property type="molecule type" value="Genomic_DNA"/>
</dbReference>
<name>A0AA88D6Q0_FICCA</name>
<proteinExistence type="predicted"/>
<comment type="caution">
    <text evidence="1">The sequence shown here is derived from an EMBL/GenBank/DDBJ whole genome shotgun (WGS) entry which is preliminary data.</text>
</comment>
<dbReference type="Gramene" id="FCD_00012736-RA">
    <property type="protein sequence ID" value="FCD_00012736-RA:cds"/>
    <property type="gene ID" value="FCD_00012736"/>
</dbReference>
<accession>A0AA88D6Q0</accession>
<evidence type="ECO:0000313" key="1">
    <source>
        <dbReference type="EMBL" id="GMN46450.1"/>
    </source>
</evidence>
<organism evidence="1 2">
    <name type="scientific">Ficus carica</name>
    <name type="common">Common fig</name>
    <dbReference type="NCBI Taxonomy" id="3494"/>
    <lineage>
        <taxon>Eukaryota</taxon>
        <taxon>Viridiplantae</taxon>
        <taxon>Streptophyta</taxon>
        <taxon>Embryophyta</taxon>
        <taxon>Tracheophyta</taxon>
        <taxon>Spermatophyta</taxon>
        <taxon>Magnoliopsida</taxon>
        <taxon>eudicotyledons</taxon>
        <taxon>Gunneridae</taxon>
        <taxon>Pentapetalae</taxon>
        <taxon>rosids</taxon>
        <taxon>fabids</taxon>
        <taxon>Rosales</taxon>
        <taxon>Moraceae</taxon>
        <taxon>Ficeae</taxon>
        <taxon>Ficus</taxon>
    </lineage>
</organism>
<sequence length="144" mass="16655">MALEQQIPTQESEESEVICSEMTTFLWGLQLDHEDHDRDQTVDHDQTQQPKVDDQEIKLGEILVIMMMKFCMKLQLGKADQSKIEPEKNGTSKLSDLELAQLKDARLRRLYENKEIRIDKFDGFELLMSIRSIGQSGVDAEITR</sequence>
<gene>
    <name evidence="1" type="ORF">TIFTF001_015632</name>
</gene>
<protein>
    <submittedName>
        <fullName evidence="1">Uncharacterized protein</fullName>
    </submittedName>
</protein>